<protein>
    <submittedName>
        <fullName evidence="17">Bromodomain and PHD finger-containing protein 3</fullName>
    </submittedName>
</protein>
<evidence type="ECO:0000256" key="5">
    <source>
        <dbReference type="ARBA" id="ARBA00022771"/>
    </source>
</evidence>
<dbReference type="SUPFAM" id="SSF63748">
    <property type="entry name" value="Tudor/PWWP/MBT"/>
    <property type="match status" value="1"/>
</dbReference>
<evidence type="ECO:0000256" key="1">
    <source>
        <dbReference type="ARBA" id="ARBA00004123"/>
    </source>
</evidence>
<feature type="domain" description="PHD-type" evidence="14">
    <location>
        <begin position="133"/>
        <end position="183"/>
    </location>
</feature>
<feature type="compositionally biased region" description="Basic and acidic residues" evidence="12">
    <location>
        <begin position="959"/>
        <end position="986"/>
    </location>
</feature>
<evidence type="ECO:0000256" key="3">
    <source>
        <dbReference type="ARBA" id="ARBA00022723"/>
    </source>
</evidence>
<evidence type="ECO:0000256" key="4">
    <source>
        <dbReference type="ARBA" id="ARBA00022737"/>
    </source>
</evidence>
<name>A0AAD7K339_9AGAR</name>
<feature type="region of interest" description="Disordered" evidence="12">
    <location>
        <begin position="570"/>
        <end position="589"/>
    </location>
</feature>
<evidence type="ECO:0000259" key="14">
    <source>
        <dbReference type="PROSITE" id="PS50016"/>
    </source>
</evidence>
<dbReference type="InterPro" id="IPR013083">
    <property type="entry name" value="Znf_RING/FYVE/PHD"/>
</dbReference>
<dbReference type="InterPro" id="IPR050701">
    <property type="entry name" value="Histone_Mod_Regulator"/>
</dbReference>
<proteinExistence type="predicted"/>
<gene>
    <name evidence="17" type="ORF">B0H16DRAFT_1301812</name>
</gene>
<dbReference type="InterPro" id="IPR036427">
    <property type="entry name" value="Bromodomain-like_sf"/>
</dbReference>
<dbReference type="Gene3D" id="3.30.40.10">
    <property type="entry name" value="Zinc/RING finger domain, C3HC4 (zinc finger)"/>
    <property type="match status" value="2"/>
</dbReference>
<feature type="region of interest" description="Disordered" evidence="12">
    <location>
        <begin position="632"/>
        <end position="733"/>
    </location>
</feature>
<dbReference type="PROSITE" id="PS50016">
    <property type="entry name" value="ZF_PHD_2"/>
    <property type="match status" value="1"/>
</dbReference>
<comment type="caution">
    <text evidence="17">The sequence shown here is derived from an EMBL/GenBank/DDBJ whole genome shotgun (WGS) entry which is preliminary data.</text>
</comment>
<dbReference type="InterPro" id="IPR019542">
    <property type="entry name" value="Enhancer_polycomb-like_N"/>
</dbReference>
<dbReference type="CDD" id="cd15492">
    <property type="entry name" value="PHD_BRPF_JADE_like"/>
    <property type="match status" value="1"/>
</dbReference>
<dbReference type="InterPro" id="IPR001965">
    <property type="entry name" value="Znf_PHD"/>
</dbReference>
<dbReference type="PROSITE" id="PS01359">
    <property type="entry name" value="ZF_PHD_1"/>
    <property type="match status" value="1"/>
</dbReference>
<dbReference type="InterPro" id="IPR001487">
    <property type="entry name" value="Bromodomain"/>
</dbReference>
<dbReference type="AlphaFoldDB" id="A0AAD7K339"/>
<dbReference type="SMART" id="SM00297">
    <property type="entry name" value="BROMO"/>
    <property type="match status" value="1"/>
</dbReference>
<keyword evidence="7" id="KW-0007">Acetylation</keyword>
<evidence type="ECO:0000313" key="17">
    <source>
        <dbReference type="EMBL" id="KAJ7777292.1"/>
    </source>
</evidence>
<dbReference type="SUPFAM" id="SSF47370">
    <property type="entry name" value="Bromodomain"/>
    <property type="match status" value="1"/>
</dbReference>
<feature type="compositionally biased region" description="Pro residues" evidence="12">
    <location>
        <begin position="635"/>
        <end position="652"/>
    </location>
</feature>
<feature type="region of interest" description="Disordered" evidence="12">
    <location>
        <begin position="751"/>
        <end position="847"/>
    </location>
</feature>
<dbReference type="Pfam" id="PF00439">
    <property type="entry name" value="Bromodomain"/>
    <property type="match status" value="1"/>
</dbReference>
<keyword evidence="6" id="KW-0862">Zinc</keyword>
<feature type="compositionally biased region" description="Low complexity" evidence="12">
    <location>
        <begin position="702"/>
        <end position="714"/>
    </location>
</feature>
<dbReference type="PROSITE" id="PS50812">
    <property type="entry name" value="PWWP"/>
    <property type="match status" value="1"/>
</dbReference>
<organism evidence="17 18">
    <name type="scientific">Mycena metata</name>
    <dbReference type="NCBI Taxonomy" id="1033252"/>
    <lineage>
        <taxon>Eukaryota</taxon>
        <taxon>Fungi</taxon>
        <taxon>Dikarya</taxon>
        <taxon>Basidiomycota</taxon>
        <taxon>Agaricomycotina</taxon>
        <taxon>Agaricomycetes</taxon>
        <taxon>Agaricomycetidae</taxon>
        <taxon>Agaricales</taxon>
        <taxon>Marasmiineae</taxon>
        <taxon>Mycenaceae</taxon>
        <taxon>Mycena</taxon>
    </lineage>
</organism>
<feature type="compositionally biased region" description="Polar residues" evidence="12">
    <location>
        <begin position="570"/>
        <end position="583"/>
    </location>
</feature>
<feature type="compositionally biased region" description="Acidic residues" evidence="12">
    <location>
        <begin position="989"/>
        <end position="1020"/>
    </location>
</feature>
<feature type="domain" description="Bromo" evidence="13">
    <location>
        <begin position="476"/>
        <end position="546"/>
    </location>
</feature>
<evidence type="ECO:0000256" key="2">
    <source>
        <dbReference type="ARBA" id="ARBA00022553"/>
    </source>
</evidence>
<dbReference type="InterPro" id="IPR019786">
    <property type="entry name" value="Zinc_finger_PHD-type_CS"/>
</dbReference>
<dbReference type="GO" id="GO:0006357">
    <property type="term" value="P:regulation of transcription by RNA polymerase II"/>
    <property type="evidence" value="ECO:0007669"/>
    <property type="project" value="TreeGrafter"/>
</dbReference>
<dbReference type="PROSITE" id="PS50014">
    <property type="entry name" value="BROMODOMAIN_2"/>
    <property type="match status" value="1"/>
</dbReference>
<dbReference type="PANTHER" id="PTHR13793:SF107">
    <property type="entry name" value="BROMODOMAIN-CONTAINING PROTEIN HOMOLOG"/>
    <property type="match status" value="1"/>
</dbReference>
<dbReference type="GO" id="GO:0006325">
    <property type="term" value="P:chromatin organization"/>
    <property type="evidence" value="ECO:0007669"/>
    <property type="project" value="UniProtKB-ARBA"/>
</dbReference>
<dbReference type="GO" id="GO:0005634">
    <property type="term" value="C:nucleus"/>
    <property type="evidence" value="ECO:0007669"/>
    <property type="project" value="UniProtKB-SubCell"/>
</dbReference>
<dbReference type="PRINTS" id="PR00503">
    <property type="entry name" value="BROMODOMAIN"/>
</dbReference>
<dbReference type="PANTHER" id="PTHR13793">
    <property type="entry name" value="PHD FINGER PROTEINS"/>
    <property type="match status" value="1"/>
</dbReference>
<dbReference type="FunFam" id="3.30.40.10:FF:000007">
    <property type="entry name" value="Bromodomain containing 1, isoform CRA_b"/>
    <property type="match status" value="1"/>
</dbReference>
<dbReference type="InterPro" id="IPR034732">
    <property type="entry name" value="EPHD"/>
</dbReference>
<evidence type="ECO:0000259" key="15">
    <source>
        <dbReference type="PROSITE" id="PS50812"/>
    </source>
</evidence>
<feature type="domain" description="PWWP" evidence="15">
    <location>
        <begin position="1034"/>
        <end position="1108"/>
    </location>
</feature>
<evidence type="ECO:0000256" key="11">
    <source>
        <dbReference type="PROSITE-ProRule" id="PRU00146"/>
    </source>
</evidence>
<keyword evidence="18" id="KW-1185">Reference proteome</keyword>
<keyword evidence="3" id="KW-0479">Metal-binding</keyword>
<dbReference type="Gene3D" id="1.20.920.10">
    <property type="entry name" value="Bromodomain-like"/>
    <property type="match status" value="1"/>
</dbReference>
<feature type="compositionally biased region" description="Basic and acidic residues" evidence="12">
    <location>
        <begin position="877"/>
        <end position="892"/>
    </location>
</feature>
<dbReference type="Pfam" id="PF13831">
    <property type="entry name" value="PHD_2"/>
    <property type="match status" value="1"/>
</dbReference>
<dbReference type="InterPro" id="IPR011011">
    <property type="entry name" value="Znf_FYVE_PHD"/>
</dbReference>
<dbReference type="SMART" id="SM00249">
    <property type="entry name" value="PHD"/>
    <property type="match status" value="2"/>
</dbReference>
<dbReference type="PROSITE" id="PS00633">
    <property type="entry name" value="BROMODOMAIN_1"/>
    <property type="match status" value="1"/>
</dbReference>
<dbReference type="Pfam" id="PF13832">
    <property type="entry name" value="zf-HC5HC2H_2"/>
    <property type="match status" value="1"/>
</dbReference>
<feature type="compositionally biased region" description="Basic and acidic residues" evidence="12">
    <location>
        <begin position="656"/>
        <end position="676"/>
    </location>
</feature>
<sequence length="1121" mass="125715">MARGGHASPVAPAPALPKVSFEKIEDDVSTQPSGVHEIQARGFGYNDFSDFHRPDQYIRHIEPLEIDLERQVEYDMDEQDQEWLDAVNAERKKEQLDRVTYEVFEVVMDRLEKEWFNLTKHIPKPDLALPSEDSTCAICDDSEADNSNAIVFCDGCNLAVHQDCYGVPYIPEGQWLCRKCTVSPENPVSCILCPNEGGAFKQTSQGEWIHLLCAIWVPETRVSNDVFMEPIIGVEKIVKPRWKLKCIICGQREGACIQCARQSCSLAFHVTCGRKDKLLLPMKSTGGVEPGQLTAYCDKHLSKEQADLREAALEAELGEEEDEEQYNSTKLSKSARAYAKSYRPGPPLVPSIIIDRILQYINRTTIRKKQEFIAMMCKYWSLKREARRGAPLLKRLHLEPWTASTSAQMQGEEEKLMKLEQLQHLRKDLEDLKGLTQLSRKRETRKLKQAELIQDFLSRALFPHALQLRSAFERISALDRNDYFKLPVSKKDVPDYFEVVKNPMSWSSIEAKLDTHQYWDIQSFKDDIHLVLDNAILYNKEGTTFRKAALRIQANAQPILVALDTLSSSPNLRSTEPTDNAPSWTPPVIGDLEPPLEILELLLSADALKDDSDLILSSDPITSLFNFELEKKKLPPTPPDPLPAPSDPPPRPKGQKTRDREVERERARERRRKEQELQAAAEASTSISAPPRRSRAPVSATSGEASGSSEASRAPRPRRSSAQLAAPGDIPLVEHVDERDSFTMFEQGWILPAGSRRNNRVAADQASAPPPKKRARLDRRGTSRLSVFSTAASDNQTLQDADEPPRTSSSAADNSMDVDESGRPISKATVANRSVDSGPSRVNSLPLVTPERVFIPPPNVIRTPEGLVIIEELDTPAIRKEKSLRRKEERLAAEAAAAADAQMDVDPLSPPLSSISPTPEPERDDREETDADAEGSELSDLSDFEADPKKPAENSSHAMPDEPVREQDQAADAEQHILDRQRDKPAGDAQEEPAGDEQEEPAGAEQEEPAGAEQEEPAGDDADKPARLVTHSYIYSLLTALSASFPWWPAMVFRDGDELIPAKVLNETLQERKKKKSKKDWLYIIRFFDKTKSWQYLPLDKMRALGEIKGAFLTFHMPVEE</sequence>
<keyword evidence="2" id="KW-0597">Phosphoprotein</keyword>
<evidence type="ECO:0000256" key="12">
    <source>
        <dbReference type="SAM" id="MobiDB-lite"/>
    </source>
</evidence>
<dbReference type="EMBL" id="JARKIB010000008">
    <property type="protein sequence ID" value="KAJ7777292.1"/>
    <property type="molecule type" value="Genomic_DNA"/>
</dbReference>
<evidence type="ECO:0000256" key="6">
    <source>
        <dbReference type="ARBA" id="ARBA00022833"/>
    </source>
</evidence>
<dbReference type="Gene3D" id="2.30.30.140">
    <property type="match status" value="1"/>
</dbReference>
<evidence type="ECO:0000256" key="10">
    <source>
        <dbReference type="PROSITE-ProRule" id="PRU00035"/>
    </source>
</evidence>
<accession>A0AAD7K339</accession>
<dbReference type="GO" id="GO:0008270">
    <property type="term" value="F:zinc ion binding"/>
    <property type="evidence" value="ECO:0007669"/>
    <property type="project" value="UniProtKB-KW"/>
</dbReference>
<feature type="region of interest" description="Disordered" evidence="12">
    <location>
        <begin position="872"/>
        <end position="1024"/>
    </location>
</feature>
<feature type="compositionally biased region" description="Polar residues" evidence="12">
    <location>
        <begin position="829"/>
        <end position="843"/>
    </location>
</feature>
<evidence type="ECO:0000313" key="18">
    <source>
        <dbReference type="Proteomes" id="UP001215598"/>
    </source>
</evidence>
<evidence type="ECO:0000256" key="8">
    <source>
        <dbReference type="ARBA" id="ARBA00023117"/>
    </source>
</evidence>
<reference evidence="17" key="1">
    <citation type="submission" date="2023-03" db="EMBL/GenBank/DDBJ databases">
        <title>Massive genome expansion in bonnet fungi (Mycena s.s.) driven by repeated elements and novel gene families across ecological guilds.</title>
        <authorList>
            <consortium name="Lawrence Berkeley National Laboratory"/>
            <person name="Harder C.B."/>
            <person name="Miyauchi S."/>
            <person name="Viragh M."/>
            <person name="Kuo A."/>
            <person name="Thoen E."/>
            <person name="Andreopoulos B."/>
            <person name="Lu D."/>
            <person name="Skrede I."/>
            <person name="Drula E."/>
            <person name="Henrissat B."/>
            <person name="Morin E."/>
            <person name="Kohler A."/>
            <person name="Barry K."/>
            <person name="LaButti K."/>
            <person name="Morin E."/>
            <person name="Salamov A."/>
            <person name="Lipzen A."/>
            <person name="Mereny Z."/>
            <person name="Hegedus B."/>
            <person name="Baldrian P."/>
            <person name="Stursova M."/>
            <person name="Weitz H."/>
            <person name="Taylor A."/>
            <person name="Grigoriev I.V."/>
            <person name="Nagy L.G."/>
            <person name="Martin F."/>
            <person name="Kauserud H."/>
        </authorList>
    </citation>
    <scope>NUCLEOTIDE SEQUENCE</scope>
    <source>
        <strain evidence="17">CBHHK182m</strain>
    </source>
</reference>
<dbReference type="InterPro" id="IPR018359">
    <property type="entry name" value="Bromodomain_CS"/>
</dbReference>
<dbReference type="CDD" id="cd04369">
    <property type="entry name" value="Bromodomain"/>
    <property type="match status" value="1"/>
</dbReference>
<comment type="subcellular location">
    <subcellularLocation>
        <location evidence="1">Nucleus</location>
    </subcellularLocation>
</comment>
<feature type="compositionally biased region" description="Polar residues" evidence="12">
    <location>
        <begin position="783"/>
        <end position="799"/>
    </location>
</feature>
<feature type="domain" description="PHD-type" evidence="16">
    <location>
        <begin position="187"/>
        <end position="301"/>
    </location>
</feature>
<evidence type="ECO:0000259" key="13">
    <source>
        <dbReference type="PROSITE" id="PS50014"/>
    </source>
</evidence>
<keyword evidence="9" id="KW-0539">Nucleus</keyword>
<dbReference type="FunFam" id="3.30.40.10:FF:000008">
    <property type="entry name" value="Bromodomain containing 1, isoform CRA_a"/>
    <property type="match status" value="1"/>
</dbReference>
<dbReference type="PROSITE" id="PS51805">
    <property type="entry name" value="EPHD"/>
    <property type="match status" value="1"/>
</dbReference>
<keyword evidence="5 11" id="KW-0863">Zinc-finger</keyword>
<dbReference type="InterPro" id="IPR000313">
    <property type="entry name" value="PWWP_dom"/>
</dbReference>
<feature type="compositionally biased region" description="Acidic residues" evidence="12">
    <location>
        <begin position="927"/>
        <end position="945"/>
    </location>
</feature>
<dbReference type="SUPFAM" id="SSF57903">
    <property type="entry name" value="FYVE/PHD zinc finger"/>
    <property type="match status" value="1"/>
</dbReference>
<dbReference type="Proteomes" id="UP001215598">
    <property type="component" value="Unassembled WGS sequence"/>
</dbReference>
<dbReference type="InterPro" id="IPR019787">
    <property type="entry name" value="Znf_PHD-finger"/>
</dbReference>
<evidence type="ECO:0000256" key="7">
    <source>
        <dbReference type="ARBA" id="ARBA00022990"/>
    </source>
</evidence>
<evidence type="ECO:0000256" key="9">
    <source>
        <dbReference type="ARBA" id="ARBA00023242"/>
    </source>
</evidence>
<keyword evidence="8 10" id="KW-0103">Bromodomain</keyword>
<keyword evidence="4" id="KW-0677">Repeat</keyword>
<evidence type="ECO:0000259" key="16">
    <source>
        <dbReference type="PROSITE" id="PS51805"/>
    </source>
</evidence>
<dbReference type="Pfam" id="PF10513">
    <property type="entry name" value="EPL1"/>
    <property type="match status" value="1"/>
</dbReference>